<feature type="region of interest" description="Disordered" evidence="8">
    <location>
        <begin position="1"/>
        <end position="181"/>
    </location>
</feature>
<dbReference type="SMART" id="SM00382">
    <property type="entry name" value="AAA"/>
    <property type="match status" value="1"/>
</dbReference>
<evidence type="ECO:0000256" key="7">
    <source>
        <dbReference type="PROSITE-ProRule" id="PRU00091"/>
    </source>
</evidence>
<feature type="compositionally biased region" description="Polar residues" evidence="8">
    <location>
        <begin position="1"/>
        <end position="14"/>
    </location>
</feature>
<dbReference type="FunFam" id="1.10.8.60:FF:000022">
    <property type="entry name" value="Fidgetin like 1"/>
    <property type="match status" value="1"/>
</dbReference>
<evidence type="ECO:0000259" key="11">
    <source>
        <dbReference type="PROSITE" id="PS50178"/>
    </source>
</evidence>
<keyword evidence="1" id="KW-0479">Metal-binding</keyword>
<dbReference type="PROSITE" id="PS00674">
    <property type="entry name" value="AAA"/>
    <property type="match status" value="1"/>
</dbReference>
<dbReference type="SMART" id="SM00228">
    <property type="entry name" value="PDZ"/>
    <property type="match status" value="1"/>
</dbReference>
<dbReference type="GO" id="GO:0005524">
    <property type="term" value="F:ATP binding"/>
    <property type="evidence" value="ECO:0007669"/>
    <property type="project" value="UniProtKB-KW"/>
</dbReference>
<feature type="region of interest" description="Disordered" evidence="8">
    <location>
        <begin position="333"/>
        <end position="426"/>
    </location>
</feature>
<keyword evidence="4" id="KW-0862">Zinc</keyword>
<feature type="compositionally biased region" description="Basic and acidic residues" evidence="8">
    <location>
        <begin position="661"/>
        <end position="672"/>
    </location>
</feature>
<dbReference type="InterPro" id="IPR003593">
    <property type="entry name" value="AAA+_ATPase"/>
</dbReference>
<feature type="compositionally biased region" description="Low complexity" evidence="8">
    <location>
        <begin position="86"/>
        <end position="103"/>
    </location>
</feature>
<evidence type="ECO:0000256" key="3">
    <source>
        <dbReference type="ARBA" id="ARBA00022771"/>
    </source>
</evidence>
<dbReference type="GO" id="GO:0016887">
    <property type="term" value="F:ATP hydrolysis activity"/>
    <property type="evidence" value="ECO:0007669"/>
    <property type="project" value="InterPro"/>
</dbReference>
<dbReference type="Gene3D" id="1.10.8.60">
    <property type="match status" value="1"/>
</dbReference>
<dbReference type="InterPro" id="IPR003959">
    <property type="entry name" value="ATPase_AAA_core"/>
</dbReference>
<dbReference type="InterPro" id="IPR036034">
    <property type="entry name" value="PDZ_sf"/>
</dbReference>
<evidence type="ECO:0000256" key="6">
    <source>
        <dbReference type="ARBA" id="ARBA00023054"/>
    </source>
</evidence>
<evidence type="ECO:0000256" key="8">
    <source>
        <dbReference type="SAM" id="MobiDB-lite"/>
    </source>
</evidence>
<keyword evidence="13" id="KW-1185">Reference proteome</keyword>
<feature type="domain" description="PDZ" evidence="10">
    <location>
        <begin position="239"/>
        <end position="305"/>
    </location>
</feature>
<dbReference type="EMBL" id="ASPP01018427">
    <property type="protein sequence ID" value="ETO16263.1"/>
    <property type="molecule type" value="Genomic_DNA"/>
</dbReference>
<dbReference type="InterPro" id="IPR000306">
    <property type="entry name" value="Znf_FYVE"/>
</dbReference>
<gene>
    <name evidence="12" type="ORF">RFI_21089</name>
</gene>
<comment type="caution">
    <text evidence="12">The sequence shown here is derived from an EMBL/GenBank/DDBJ whole genome shotgun (WGS) entry which is preliminary data.</text>
</comment>
<dbReference type="Proteomes" id="UP000023152">
    <property type="component" value="Unassembled WGS sequence"/>
</dbReference>
<keyword evidence="9" id="KW-0812">Transmembrane</keyword>
<dbReference type="AlphaFoldDB" id="X6MQH9"/>
<dbReference type="Gene3D" id="2.30.42.10">
    <property type="match status" value="1"/>
</dbReference>
<dbReference type="Pfam" id="PF00004">
    <property type="entry name" value="AAA"/>
    <property type="match status" value="1"/>
</dbReference>
<dbReference type="InterPro" id="IPR003960">
    <property type="entry name" value="ATPase_AAA_CS"/>
</dbReference>
<dbReference type="CDD" id="cd00065">
    <property type="entry name" value="FYVE_like_SF"/>
    <property type="match status" value="1"/>
</dbReference>
<evidence type="ECO:0000256" key="9">
    <source>
        <dbReference type="SAM" id="Phobius"/>
    </source>
</evidence>
<keyword evidence="9" id="KW-1133">Transmembrane helix</keyword>
<evidence type="ECO:0000313" key="13">
    <source>
        <dbReference type="Proteomes" id="UP000023152"/>
    </source>
</evidence>
<evidence type="ECO:0000256" key="4">
    <source>
        <dbReference type="ARBA" id="ARBA00022833"/>
    </source>
</evidence>
<dbReference type="PROSITE" id="PS50106">
    <property type="entry name" value="PDZ"/>
    <property type="match status" value="1"/>
</dbReference>
<feature type="compositionally biased region" description="Polar residues" evidence="8">
    <location>
        <begin position="121"/>
        <end position="144"/>
    </location>
</feature>
<feature type="compositionally biased region" description="Basic and acidic residues" evidence="8">
    <location>
        <begin position="338"/>
        <end position="377"/>
    </location>
</feature>
<dbReference type="GO" id="GO:0008270">
    <property type="term" value="F:zinc ion binding"/>
    <property type="evidence" value="ECO:0007669"/>
    <property type="project" value="UniProtKB-KW"/>
</dbReference>
<reference evidence="12 13" key="1">
    <citation type="journal article" date="2013" name="Curr. Biol.">
        <title>The Genome of the Foraminiferan Reticulomyxa filosa.</title>
        <authorList>
            <person name="Glockner G."/>
            <person name="Hulsmann N."/>
            <person name="Schleicher M."/>
            <person name="Noegel A.A."/>
            <person name="Eichinger L."/>
            <person name="Gallinger C."/>
            <person name="Pawlowski J."/>
            <person name="Sierra R."/>
            <person name="Euteneuer U."/>
            <person name="Pillet L."/>
            <person name="Moustafa A."/>
            <person name="Platzer M."/>
            <person name="Groth M."/>
            <person name="Szafranski K."/>
            <person name="Schliwa M."/>
        </authorList>
    </citation>
    <scope>NUCLEOTIDE SEQUENCE [LARGE SCALE GENOMIC DNA]</scope>
</reference>
<feature type="compositionally biased region" description="Low complexity" evidence="8">
    <location>
        <begin position="383"/>
        <end position="425"/>
    </location>
</feature>
<feature type="compositionally biased region" description="Polar residues" evidence="8">
    <location>
        <begin position="37"/>
        <end position="68"/>
    </location>
</feature>
<dbReference type="FunFam" id="3.40.50.300:FF:001025">
    <property type="entry name" value="ATPase family, AAA domain-containing 2B"/>
    <property type="match status" value="1"/>
</dbReference>
<keyword evidence="2" id="KW-0547">Nucleotide-binding</keyword>
<dbReference type="Pfam" id="PF17862">
    <property type="entry name" value="AAA_lid_3"/>
    <property type="match status" value="1"/>
</dbReference>
<feature type="compositionally biased region" description="Basic and acidic residues" evidence="8">
    <location>
        <begin position="630"/>
        <end position="639"/>
    </location>
</feature>
<evidence type="ECO:0000256" key="1">
    <source>
        <dbReference type="ARBA" id="ARBA00022723"/>
    </source>
</evidence>
<dbReference type="PANTHER" id="PTHR23074:SF83">
    <property type="entry name" value="VACUOLAR PROTEIN SORTING-ASSOCIATED PROTEIN 4A"/>
    <property type="match status" value="1"/>
</dbReference>
<dbReference type="InterPro" id="IPR013083">
    <property type="entry name" value="Znf_RING/FYVE/PHD"/>
</dbReference>
<keyword evidence="6" id="KW-0175">Coiled coil</keyword>
<feature type="compositionally biased region" description="Low complexity" evidence="8">
    <location>
        <begin position="645"/>
        <end position="660"/>
    </location>
</feature>
<feature type="non-terminal residue" evidence="12">
    <location>
        <position position="962"/>
    </location>
</feature>
<keyword evidence="3 7" id="KW-0863">Zinc-finger</keyword>
<sequence>MITGVSHSRSSTAEELSVTIRGDESPPGKSGYDSAEDNNLSSTINIGQSASTVNSNSRAPRNQSTITPSVHLLRSKDRDDLTDNESVASADSRPSSTSRSVSRNYGHKSQARFSFGKNTEVVATNQKPVKQQVKRTSMTNGNNEGRTDPEQGTEQEREEDGPAAAEEEEEEEGAAGEEEVEEDEDYVCEICNKKSMKRHWCRRCGRKLCSAHSKTRRREIGYDRKKSQRICDKCRDEHEYEVRLDRRPFGFIVVPDSVERSYVVIDRIKKGSVAEECGLKTNSVIIEINSKNIESKNYDEVMDRLHTCDELPLVLRLKVLNEVTRTPYQRVQALQLQQKEKHKDKPKATNKKEKDKNKDKDKDKDKIKDKQRDKDNKPTPANRSSHSLVRGSSSRKIQPNNTTGNANNNSNNNNNNNNNNNSNNSIAKHEKSMSMATLSQMKVSKKANSNTNINKLPVKTNANPVVNANTSLALSAALFFIFIIFVIIFRLESLAQSSSWFASELKESEETPAANDNANEGDIPGASFFKSASECELNNDFSGAFANYQKGVKLLENAFDELPNDHPFKEVYRNKLSDFRVKVFRLSKKTDLQHRRGGQGGTHHRRTQSTFISSSSNHVSNAQTGPSSSDDWKKDDYTKGVEPPDQNSNNNNNNNNNNNDNNKKNQKKSDDNPDAAFEARLEEDIIAESPNVSFADVLGLNSVKLALYETVILPALKPQLFTGLREPGMGLYVYTLLCVHIKTWTGILLFGPPGNGKTMIAKCVASSCKCTFFSISASSITSKFVGEAERLMRTLFRMARDKAPSIIFIDEIDSLLTARGGKSEAESSRRIKTEFLVQFDGVGASTQTNQEKQVLIIGATNLPEELDDAVLRRFSKRILVPQPDFEARYGLLRNLVQKQKNNLTEEDFQLISKKTDRYSCSDIKNLCKDAAMGPIRDLGANIVNFNITIKHFEQSLKNVRAS</sequence>
<dbReference type="InterPro" id="IPR001478">
    <property type="entry name" value="PDZ"/>
</dbReference>
<keyword evidence="5" id="KW-0067">ATP-binding</keyword>
<feature type="compositionally biased region" description="Acidic residues" evidence="8">
    <location>
        <begin position="151"/>
        <end position="181"/>
    </location>
</feature>
<dbReference type="PANTHER" id="PTHR23074">
    <property type="entry name" value="AAA DOMAIN-CONTAINING"/>
    <property type="match status" value="1"/>
</dbReference>
<dbReference type="CDD" id="cd00136">
    <property type="entry name" value="PDZ_canonical"/>
    <property type="match status" value="1"/>
</dbReference>
<dbReference type="SUPFAM" id="SSF50156">
    <property type="entry name" value="PDZ domain-like"/>
    <property type="match status" value="1"/>
</dbReference>
<dbReference type="InterPro" id="IPR041489">
    <property type="entry name" value="PDZ_6"/>
</dbReference>
<feature type="transmembrane region" description="Helical" evidence="9">
    <location>
        <begin position="472"/>
        <end position="491"/>
    </location>
</feature>
<proteinExistence type="predicted"/>
<dbReference type="Gene3D" id="3.40.50.300">
    <property type="entry name" value="P-loop containing nucleotide triphosphate hydrolases"/>
    <property type="match status" value="1"/>
</dbReference>
<dbReference type="Pfam" id="PF17820">
    <property type="entry name" value="PDZ_6"/>
    <property type="match status" value="1"/>
</dbReference>
<name>X6MQH9_RETFI</name>
<dbReference type="SUPFAM" id="SSF52540">
    <property type="entry name" value="P-loop containing nucleoside triphosphate hydrolases"/>
    <property type="match status" value="1"/>
</dbReference>
<dbReference type="InterPro" id="IPR041569">
    <property type="entry name" value="AAA_lid_3"/>
</dbReference>
<dbReference type="OrthoDB" id="10251136at2759"/>
<protein>
    <submittedName>
        <fullName evidence="12">ATPase, AAA family protein</fullName>
    </submittedName>
</protein>
<dbReference type="SUPFAM" id="SSF57903">
    <property type="entry name" value="FYVE/PHD zinc finger"/>
    <property type="match status" value="1"/>
</dbReference>
<dbReference type="InterPro" id="IPR011011">
    <property type="entry name" value="Znf_FYVE_PHD"/>
</dbReference>
<evidence type="ECO:0000313" key="12">
    <source>
        <dbReference type="EMBL" id="ETO16263.1"/>
    </source>
</evidence>
<feature type="region of interest" description="Disordered" evidence="8">
    <location>
        <begin position="590"/>
        <end position="672"/>
    </location>
</feature>
<accession>X6MQH9</accession>
<feature type="domain" description="FYVE-type" evidence="11">
    <location>
        <begin position="182"/>
        <end position="239"/>
    </location>
</feature>
<evidence type="ECO:0000256" key="5">
    <source>
        <dbReference type="ARBA" id="ARBA00022840"/>
    </source>
</evidence>
<evidence type="ECO:0000256" key="2">
    <source>
        <dbReference type="ARBA" id="ARBA00022741"/>
    </source>
</evidence>
<keyword evidence="9" id="KW-0472">Membrane</keyword>
<dbReference type="InterPro" id="IPR027417">
    <property type="entry name" value="P-loop_NTPase"/>
</dbReference>
<dbReference type="Pfam" id="PF01363">
    <property type="entry name" value="FYVE"/>
    <property type="match status" value="1"/>
</dbReference>
<organism evidence="12 13">
    <name type="scientific">Reticulomyxa filosa</name>
    <dbReference type="NCBI Taxonomy" id="46433"/>
    <lineage>
        <taxon>Eukaryota</taxon>
        <taxon>Sar</taxon>
        <taxon>Rhizaria</taxon>
        <taxon>Retaria</taxon>
        <taxon>Foraminifera</taxon>
        <taxon>Monothalamids</taxon>
        <taxon>Reticulomyxidae</taxon>
        <taxon>Reticulomyxa</taxon>
    </lineage>
</organism>
<dbReference type="PROSITE" id="PS50178">
    <property type="entry name" value="ZF_FYVE"/>
    <property type="match status" value="1"/>
</dbReference>
<dbReference type="InterPro" id="IPR017455">
    <property type="entry name" value="Znf_FYVE-rel"/>
</dbReference>
<dbReference type="InterPro" id="IPR050304">
    <property type="entry name" value="MT-severing_AAA_ATPase"/>
</dbReference>
<evidence type="ECO:0000259" key="10">
    <source>
        <dbReference type="PROSITE" id="PS50106"/>
    </source>
</evidence>
<dbReference type="Gene3D" id="3.30.40.10">
    <property type="entry name" value="Zinc/RING finger domain, C3HC4 (zinc finger)"/>
    <property type="match status" value="1"/>
</dbReference>
<feature type="compositionally biased region" description="Polar residues" evidence="8">
    <location>
        <begin position="609"/>
        <end position="629"/>
    </location>
</feature>